<dbReference type="PANTHER" id="PTHR43832">
    <property type="match status" value="1"/>
</dbReference>
<organism evidence="1 2">
    <name type="scientific">Proteiniclasticum ruminis</name>
    <dbReference type="NCBI Taxonomy" id="398199"/>
    <lineage>
        <taxon>Bacteria</taxon>
        <taxon>Bacillati</taxon>
        <taxon>Bacillota</taxon>
        <taxon>Clostridia</taxon>
        <taxon>Eubacteriales</taxon>
        <taxon>Clostridiaceae</taxon>
        <taxon>Proteiniclasticum</taxon>
    </lineage>
</organism>
<evidence type="ECO:0000313" key="1">
    <source>
        <dbReference type="EMBL" id="SFO04559.1"/>
    </source>
</evidence>
<dbReference type="SUPFAM" id="SSF53335">
    <property type="entry name" value="S-adenosyl-L-methionine-dependent methyltransferases"/>
    <property type="match status" value="1"/>
</dbReference>
<dbReference type="Proteomes" id="UP000181899">
    <property type="component" value="Unassembled WGS sequence"/>
</dbReference>
<dbReference type="Gene3D" id="3.40.50.150">
    <property type="entry name" value="Vaccinia Virus protein VP39"/>
    <property type="match status" value="1"/>
</dbReference>
<dbReference type="Pfam" id="PF02353">
    <property type="entry name" value="CMAS"/>
    <property type="match status" value="1"/>
</dbReference>
<dbReference type="InterPro" id="IPR029063">
    <property type="entry name" value="SAM-dependent_MTases_sf"/>
</dbReference>
<gene>
    <name evidence="1" type="ORF">SAMN04488695_11216</name>
</gene>
<accession>A0A1I5DZA7</accession>
<keyword evidence="2" id="KW-1185">Reference proteome</keyword>
<dbReference type="FunFam" id="3.40.50.150:FF:000554">
    <property type="entry name" value="Cation-transporting ATPase"/>
    <property type="match status" value="1"/>
</dbReference>
<evidence type="ECO:0000313" key="2">
    <source>
        <dbReference type="Proteomes" id="UP000181899"/>
    </source>
</evidence>
<reference evidence="1 2" key="1">
    <citation type="submission" date="2016-10" db="EMBL/GenBank/DDBJ databases">
        <authorList>
            <person name="de Groot N.N."/>
        </authorList>
    </citation>
    <scope>NUCLEOTIDE SEQUENCE [LARGE SCALE GENOMIC DNA]</scope>
    <source>
        <strain evidence="1 2">ML2</strain>
    </source>
</reference>
<dbReference type="PANTHER" id="PTHR43832:SF1">
    <property type="entry name" value="S-ADENOSYL-L-METHIONINE-DEPENDENT METHYLTRANSFERASES SUPERFAMILY PROTEIN"/>
    <property type="match status" value="1"/>
</dbReference>
<protein>
    <submittedName>
        <fullName evidence="1">Cyclopropane-fatty-acyl-phospholipid synthase</fullName>
    </submittedName>
</protein>
<proteinExistence type="predicted"/>
<dbReference type="OrthoDB" id="9782855at2"/>
<dbReference type="EMBL" id="FOVK01000012">
    <property type="protein sequence ID" value="SFO04559.1"/>
    <property type="molecule type" value="Genomic_DNA"/>
</dbReference>
<dbReference type="AlphaFoldDB" id="A0A1I5DZA7"/>
<dbReference type="CDD" id="cd02440">
    <property type="entry name" value="AdoMet_MTases"/>
    <property type="match status" value="1"/>
</dbReference>
<sequence>MRFEPLLEKNLLPDFMIRWGARIITRARCKEITVRDVEEHRKKFLSYVEELKNQPIAINTKDANVQHYEQPTEFFEKVLGSHMKYSCGYWEEELPARDWKNHLDASEEAMLKLTCQRAEILDGQSILDLGCGWGSLSLYMAEKYPQSQIVAVSNSATQKAYIDEKAKERGIQNLTVYTEDINTFAIEKKFHRVLSVEMFEHMRNYEKLMEKVSGFLLPDGKLFVHIFTHKTTPYSYEVRSENDWMTKYFFSGGTMPSQDLLHYFSEKFSLEKQWAVSGNHYSKTLEAWLQKMDDKKDDIMPLMERVEGKKEALKWFVFWRTFFLASSEFFAYREGNEWYISHYLFQKSI</sequence>
<dbReference type="RefSeq" id="WP_074912702.1">
    <property type="nucleotide sequence ID" value="NZ_FOVK01000012.1"/>
</dbReference>
<name>A0A1I5DZA7_9CLOT</name>